<dbReference type="eggNOG" id="COG1816">
    <property type="taxonomic scope" value="Bacteria"/>
</dbReference>
<accession>H5Y3V5</accession>
<keyword evidence="4" id="KW-0378">Hydrolase</keyword>
<dbReference type="EMBL" id="CM001441">
    <property type="protein sequence ID" value="EHQ89493.1"/>
    <property type="molecule type" value="Genomic_DNA"/>
</dbReference>
<dbReference type="AlphaFoldDB" id="H5Y3V5"/>
<sequence>MEQTFAYGLSILLRRMSICEVMNNSRLTETGHSRQPSYLSLCDRQSFRVAFLNEFRQYSENEADNIYSRLANEVKELRWGKCGIYSLIRLVANSALRMDGASACCAHDKMVHWRNAVHQIGQSVFICAYLADQDLQNRFQRNNFAFSPYAKTDNLRLRNMLTQGIAENHFHLKGSAPAFLLSWVCLMNHIDKRNNKEGFKNEKMKRLFYPVPSGDEALELHDFVCLAAEIRLFLWRRLRGIGSKSIDEEKTNISRWTNPKGLLPPVADLQRRIDVERMLNLGSLDYITDTVKNAESDDAYAPIAGEHRFLYLMFRAIYDKDGEIKPYLDWFYTYLLVFIRMRGELVQCNHAVGFHNFMLYQDRKEIFLEKYPEYAEALVRLAFSSALENKSVKNLEVRITPKESPAQLHKSLTNYQKCIPVAASESKGERYIKRILAAGKPAGDSVYDERAYFVLHLVKEGDERCKKDMMMEIMKCRHYYFRSYKVQPQIRSIVELFQRNDPMVRRVYGIDACNQEIGCRPEVFAPEFRYARAAACQRDGFPRSNRSLPVLRITFHVGEDFLDIADGLRAIDEAVRFLELRHGDRLGHALALGIGVTEWYRFKNKKLYLPRQDILDNCVWMYKQLESYDIGNQSIRSQLVEMYHRQMNHIYYKNIPGSEREISIDTYFEAWLLRGDRPEYYLHGFEGDATQSMLKDNRAENLHTSPYCRLVRESNPRARQLMHYYHYNWGVKTDGNKIDEFDVTEDYMSAVISIQAEMQKEIARLGIAIETNPSSNYLISTYKRYDKHPILELNDAGLRNNEKCAQIFVSINTDDQGVFDTDLENEYALMACALENARDDRGQLVFKSSQVYQWLNQVRIMGMEQSFRQQQINLGGSDYGQ</sequence>
<evidence type="ECO:0000313" key="9">
    <source>
        <dbReference type="EMBL" id="EHQ89493.1"/>
    </source>
</evidence>
<evidence type="ECO:0000256" key="1">
    <source>
        <dbReference type="ARBA" id="ARBA00001947"/>
    </source>
</evidence>
<evidence type="ECO:0000259" key="8">
    <source>
        <dbReference type="Pfam" id="PF00962"/>
    </source>
</evidence>
<dbReference type="Proteomes" id="UP000005104">
    <property type="component" value="Chromosome"/>
</dbReference>
<dbReference type="HOGENOM" id="CLU_015764_0_0_9"/>
<protein>
    <submittedName>
        <fullName evidence="9">Adenosine deaminase</fullName>
    </submittedName>
</protein>
<comment type="catalytic activity">
    <reaction evidence="7">
        <text>N(6)-methyl-AMP + H2O + H(+) = IMP + methylamine</text>
        <dbReference type="Rhea" id="RHEA:16001"/>
        <dbReference type="ChEBI" id="CHEBI:15377"/>
        <dbReference type="ChEBI" id="CHEBI:15378"/>
        <dbReference type="ChEBI" id="CHEBI:58053"/>
        <dbReference type="ChEBI" id="CHEBI:59338"/>
        <dbReference type="ChEBI" id="CHEBI:144842"/>
    </reaction>
    <physiologicalReaction direction="left-to-right" evidence="7">
        <dbReference type="Rhea" id="RHEA:16002"/>
    </physiologicalReaction>
</comment>
<dbReference type="OrthoDB" id="8772092at2"/>
<proteinExistence type="inferred from homology"/>
<evidence type="ECO:0000313" key="10">
    <source>
        <dbReference type="Proteomes" id="UP000005104"/>
    </source>
</evidence>
<name>H5Y3V5_9FIRM</name>
<dbReference type="GO" id="GO:0046103">
    <property type="term" value="P:inosine biosynthetic process"/>
    <property type="evidence" value="ECO:0007669"/>
    <property type="project" value="TreeGrafter"/>
</dbReference>
<keyword evidence="5" id="KW-0862">Zinc</keyword>
<evidence type="ECO:0000256" key="7">
    <source>
        <dbReference type="ARBA" id="ARBA00048787"/>
    </source>
</evidence>
<dbReference type="GO" id="GO:0004000">
    <property type="term" value="F:adenosine deaminase activity"/>
    <property type="evidence" value="ECO:0007669"/>
    <property type="project" value="TreeGrafter"/>
</dbReference>
<keyword evidence="3" id="KW-0479">Metal-binding</keyword>
<keyword evidence="6" id="KW-0546">Nucleotide metabolism</keyword>
<comment type="cofactor">
    <cofactor evidence="1">
        <name>Zn(2+)</name>
        <dbReference type="ChEBI" id="CHEBI:29105"/>
    </cofactor>
</comment>
<feature type="domain" description="Adenosine deaminase" evidence="8">
    <location>
        <begin position="757"/>
        <end position="835"/>
    </location>
</feature>
<evidence type="ECO:0000256" key="6">
    <source>
        <dbReference type="ARBA" id="ARBA00023080"/>
    </source>
</evidence>
<dbReference type="PANTHER" id="PTHR11409:SF42">
    <property type="entry name" value="ADENOSINE DEAMINASE-LIKE PROTEIN"/>
    <property type="match status" value="1"/>
</dbReference>
<dbReference type="InterPro" id="IPR032466">
    <property type="entry name" value="Metal_Hydrolase"/>
</dbReference>
<dbReference type="SUPFAM" id="SSF51556">
    <property type="entry name" value="Metallo-dependent hydrolases"/>
    <property type="match status" value="1"/>
</dbReference>
<comment type="similarity">
    <text evidence="2">Belongs to the metallo-dependent hydrolases superfamily. Adenosine and AMP deaminases family.</text>
</comment>
<dbReference type="STRING" id="768710.DesyoDRAFT_2418"/>
<dbReference type="Pfam" id="PF00962">
    <property type="entry name" value="A_deaminase"/>
    <property type="match status" value="1"/>
</dbReference>
<evidence type="ECO:0000256" key="3">
    <source>
        <dbReference type="ARBA" id="ARBA00022723"/>
    </source>
</evidence>
<evidence type="ECO:0000256" key="2">
    <source>
        <dbReference type="ARBA" id="ARBA00006676"/>
    </source>
</evidence>
<reference evidence="9 10" key="1">
    <citation type="submission" date="2011-11" db="EMBL/GenBank/DDBJ databases">
        <title>The Noncontiguous Finished genome of Desulfosporosinus youngiae DSM 17734.</title>
        <authorList>
            <consortium name="US DOE Joint Genome Institute (JGI-PGF)"/>
            <person name="Lucas S."/>
            <person name="Han J."/>
            <person name="Lapidus A."/>
            <person name="Cheng J.-F."/>
            <person name="Goodwin L."/>
            <person name="Pitluck S."/>
            <person name="Peters L."/>
            <person name="Ovchinnikova G."/>
            <person name="Lu M."/>
            <person name="Land M.L."/>
            <person name="Hauser L."/>
            <person name="Pester M."/>
            <person name="Spring S."/>
            <person name="Ollivier B."/>
            <person name="Rattei T."/>
            <person name="Klenk H.-P."/>
            <person name="Wagner M."/>
            <person name="Loy A."/>
            <person name="Woyke T.J."/>
        </authorList>
    </citation>
    <scope>NUCLEOTIDE SEQUENCE [LARGE SCALE GENOMIC DNA]</scope>
    <source>
        <strain evidence="9 10">DSM 17734</strain>
    </source>
</reference>
<dbReference type="Gene3D" id="3.20.20.140">
    <property type="entry name" value="Metal-dependent hydrolases"/>
    <property type="match status" value="2"/>
</dbReference>
<evidence type="ECO:0000256" key="5">
    <source>
        <dbReference type="ARBA" id="ARBA00022833"/>
    </source>
</evidence>
<dbReference type="PANTHER" id="PTHR11409">
    <property type="entry name" value="ADENOSINE DEAMINASE"/>
    <property type="match status" value="1"/>
</dbReference>
<keyword evidence="10" id="KW-1185">Reference proteome</keyword>
<dbReference type="GO" id="GO:0046872">
    <property type="term" value="F:metal ion binding"/>
    <property type="evidence" value="ECO:0007669"/>
    <property type="project" value="UniProtKB-KW"/>
</dbReference>
<dbReference type="GO" id="GO:0009117">
    <property type="term" value="P:nucleotide metabolic process"/>
    <property type="evidence" value="ECO:0007669"/>
    <property type="project" value="UniProtKB-KW"/>
</dbReference>
<dbReference type="InterPro" id="IPR006330">
    <property type="entry name" value="Ado/ade_deaminase"/>
</dbReference>
<dbReference type="InterPro" id="IPR001365">
    <property type="entry name" value="A_deaminase_dom"/>
</dbReference>
<dbReference type="RefSeq" id="WP_007783208.1">
    <property type="nucleotide sequence ID" value="NZ_CM001441.1"/>
</dbReference>
<evidence type="ECO:0000256" key="4">
    <source>
        <dbReference type="ARBA" id="ARBA00022801"/>
    </source>
</evidence>
<dbReference type="GO" id="GO:0006154">
    <property type="term" value="P:adenosine catabolic process"/>
    <property type="evidence" value="ECO:0007669"/>
    <property type="project" value="TreeGrafter"/>
</dbReference>
<organism evidence="9 10">
    <name type="scientific">Desulfosporosinus youngiae DSM 17734</name>
    <dbReference type="NCBI Taxonomy" id="768710"/>
    <lineage>
        <taxon>Bacteria</taxon>
        <taxon>Bacillati</taxon>
        <taxon>Bacillota</taxon>
        <taxon>Clostridia</taxon>
        <taxon>Eubacteriales</taxon>
        <taxon>Desulfitobacteriaceae</taxon>
        <taxon>Desulfosporosinus</taxon>
    </lineage>
</organism>
<gene>
    <name evidence="9" type="ORF">DesyoDRAFT_2418</name>
</gene>